<dbReference type="AlphaFoldDB" id="A0A183GNI1"/>
<dbReference type="InterPro" id="IPR050927">
    <property type="entry name" value="TRPM"/>
</dbReference>
<dbReference type="GO" id="GO:0005261">
    <property type="term" value="F:monoatomic cation channel activity"/>
    <property type="evidence" value="ECO:0007669"/>
    <property type="project" value="TreeGrafter"/>
</dbReference>
<feature type="domain" description="TRPM SLOG" evidence="1">
    <location>
        <begin position="130"/>
        <end position="187"/>
    </location>
</feature>
<proteinExistence type="predicted"/>
<organism evidence="2 3">
    <name type="scientific">Heligmosomoides polygyrus</name>
    <name type="common">Parasitic roundworm</name>
    <dbReference type="NCBI Taxonomy" id="6339"/>
    <lineage>
        <taxon>Eukaryota</taxon>
        <taxon>Metazoa</taxon>
        <taxon>Ecdysozoa</taxon>
        <taxon>Nematoda</taxon>
        <taxon>Chromadorea</taxon>
        <taxon>Rhabditida</taxon>
        <taxon>Rhabditina</taxon>
        <taxon>Rhabditomorpha</taxon>
        <taxon>Strongyloidea</taxon>
        <taxon>Heligmosomidae</taxon>
        <taxon>Heligmosomoides</taxon>
    </lineage>
</organism>
<dbReference type="PANTHER" id="PTHR13800">
    <property type="entry name" value="TRANSIENT RECEPTOR POTENTIAL CATION CHANNEL, SUBFAMILY M, MEMBER 6"/>
    <property type="match status" value="1"/>
</dbReference>
<protein>
    <submittedName>
        <fullName evidence="3">LSDAT_euk domain-containing protein</fullName>
    </submittedName>
</protein>
<dbReference type="GO" id="GO:0005886">
    <property type="term" value="C:plasma membrane"/>
    <property type="evidence" value="ECO:0007669"/>
    <property type="project" value="TreeGrafter"/>
</dbReference>
<evidence type="ECO:0000313" key="2">
    <source>
        <dbReference type="Proteomes" id="UP000050761"/>
    </source>
</evidence>
<dbReference type="Pfam" id="PF18139">
    <property type="entry name" value="LSDAT_euk"/>
    <property type="match status" value="2"/>
</dbReference>
<dbReference type="GO" id="GO:0030001">
    <property type="term" value="P:metal ion transport"/>
    <property type="evidence" value="ECO:0007669"/>
    <property type="project" value="TreeGrafter"/>
</dbReference>
<sequence length="246" mass="27312">LKAARSTDAWIITSGLNTGVVPHVASALEGRVIAIGVAPWGMLKRRNRFVGTDVSVHYATNQFNKSRLAELNNRHSYFLFSDNGTVGRSLIVYLKKKYGSEIILRKRLETYLAQHKSSSIPVVCVVLEGVCDGSGRAADLLAFTHHAIGDDGKLSDSVRNQLMSLVEMVFNYDEKNAARTVRQLIECAKQRNLMTVFRLGEQRQDVDHAILTALLKGQNLSSPEQLQLALAWNRADIARSEIFTMG</sequence>
<feature type="domain" description="TRPM SLOG" evidence="1">
    <location>
        <begin position="1"/>
        <end position="129"/>
    </location>
</feature>
<reference evidence="3" key="1">
    <citation type="submission" date="2019-09" db="UniProtKB">
        <authorList>
            <consortium name="WormBaseParasite"/>
        </authorList>
    </citation>
    <scope>IDENTIFICATION</scope>
</reference>
<dbReference type="WBParaSite" id="HPBE_0002425101-mRNA-1">
    <property type="protein sequence ID" value="HPBE_0002425101-mRNA-1"/>
    <property type="gene ID" value="HPBE_0002425101"/>
</dbReference>
<keyword evidence="2" id="KW-1185">Reference proteome</keyword>
<name>A0A183GNI1_HELPZ</name>
<evidence type="ECO:0000313" key="3">
    <source>
        <dbReference type="WBParaSite" id="HPBE_0002425101-mRNA-1"/>
    </source>
</evidence>
<dbReference type="Proteomes" id="UP000050761">
    <property type="component" value="Unassembled WGS sequence"/>
</dbReference>
<evidence type="ECO:0000259" key="1">
    <source>
        <dbReference type="Pfam" id="PF18139"/>
    </source>
</evidence>
<dbReference type="InterPro" id="IPR041491">
    <property type="entry name" value="TRPM_SLOG"/>
</dbReference>
<accession>A0A183GNI1</accession>
<dbReference type="PANTHER" id="PTHR13800:SF10">
    <property type="entry name" value="GTL-1"/>
    <property type="match status" value="1"/>
</dbReference>